<dbReference type="OrthoDB" id="9034330at2"/>
<feature type="signal peptide" evidence="2">
    <location>
        <begin position="1"/>
        <end position="22"/>
    </location>
</feature>
<keyword evidence="4" id="KW-1185">Reference proteome</keyword>
<dbReference type="Pfam" id="PF13663">
    <property type="entry name" value="DUF4148"/>
    <property type="match status" value="1"/>
</dbReference>
<evidence type="ECO:0000256" key="2">
    <source>
        <dbReference type="SAM" id="SignalP"/>
    </source>
</evidence>
<protein>
    <submittedName>
        <fullName evidence="3">Membrane protein</fullName>
    </submittedName>
</protein>
<feature type="chain" id="PRO_5007620978" evidence="2">
    <location>
        <begin position="23"/>
        <end position="96"/>
    </location>
</feature>
<reference evidence="3" key="1">
    <citation type="submission" date="2016-01" db="EMBL/GenBank/DDBJ databases">
        <authorList>
            <person name="Peeters C."/>
        </authorList>
    </citation>
    <scope>NUCLEOTIDE SEQUENCE [LARGE SCALE GENOMIC DNA]</scope>
    <source>
        <strain evidence="3">LMG 29326</strain>
    </source>
</reference>
<proteinExistence type="predicted"/>
<comment type="caution">
    <text evidence="3">The sequence shown here is derived from an EMBL/GenBank/DDBJ whole genome shotgun (WGS) entry which is preliminary data.</text>
</comment>
<feature type="region of interest" description="Disordered" evidence="1">
    <location>
        <begin position="71"/>
        <end position="96"/>
    </location>
</feature>
<organism evidence="3 4">
    <name type="scientific">Caballeronia ptereochthonis</name>
    <dbReference type="NCBI Taxonomy" id="1777144"/>
    <lineage>
        <taxon>Bacteria</taxon>
        <taxon>Pseudomonadati</taxon>
        <taxon>Pseudomonadota</taxon>
        <taxon>Betaproteobacteria</taxon>
        <taxon>Burkholderiales</taxon>
        <taxon>Burkholderiaceae</taxon>
        <taxon>Caballeronia</taxon>
    </lineage>
</organism>
<gene>
    <name evidence="3" type="ORF">AWB83_02430</name>
</gene>
<feature type="compositionally biased region" description="Low complexity" evidence="1">
    <location>
        <begin position="85"/>
        <end position="96"/>
    </location>
</feature>
<evidence type="ECO:0000313" key="4">
    <source>
        <dbReference type="Proteomes" id="UP000054978"/>
    </source>
</evidence>
<keyword evidence="2" id="KW-0732">Signal</keyword>
<evidence type="ECO:0000256" key="1">
    <source>
        <dbReference type="SAM" id="MobiDB-lite"/>
    </source>
</evidence>
<sequence>MKSFARMFLLAAVAAGPAASFAQPSADQPTSRAQVREELAQLEKAGYDPHDWVHYPENIQAAQARVATQNATAQGAGSAFGGASDGASRSGAANGF</sequence>
<accession>A0A158AVY9</accession>
<dbReference type="RefSeq" id="WP_087045605.1">
    <property type="nucleotide sequence ID" value="NZ_FCOB02000010.1"/>
</dbReference>
<name>A0A158AVY9_9BURK</name>
<evidence type="ECO:0000313" key="3">
    <source>
        <dbReference type="EMBL" id="SAK61982.1"/>
    </source>
</evidence>
<dbReference type="Proteomes" id="UP000054978">
    <property type="component" value="Unassembled WGS sequence"/>
</dbReference>
<dbReference type="AlphaFoldDB" id="A0A158AVY9"/>
<dbReference type="EMBL" id="FCOB02000010">
    <property type="protein sequence ID" value="SAK61982.1"/>
    <property type="molecule type" value="Genomic_DNA"/>
</dbReference>
<dbReference type="InterPro" id="IPR025421">
    <property type="entry name" value="DUF4148"/>
</dbReference>